<accession>A0A8J1UH92</accession>
<dbReference type="PROSITE" id="PS51257">
    <property type="entry name" value="PROKAR_LIPOPROTEIN"/>
    <property type="match status" value="1"/>
</dbReference>
<dbReference type="EMBL" id="CAIIXF020000007">
    <property type="protein sequence ID" value="CAH1788821.1"/>
    <property type="molecule type" value="Genomic_DNA"/>
</dbReference>
<keyword evidence="2" id="KW-1185">Reference proteome</keyword>
<evidence type="ECO:0000313" key="1">
    <source>
        <dbReference type="EMBL" id="CAH1788821.1"/>
    </source>
</evidence>
<proteinExistence type="predicted"/>
<evidence type="ECO:0000313" key="2">
    <source>
        <dbReference type="Proteomes" id="UP000749559"/>
    </source>
</evidence>
<comment type="caution">
    <text evidence="1">The sequence shown here is derived from an EMBL/GenBank/DDBJ whole genome shotgun (WGS) entry which is preliminary data.</text>
</comment>
<name>A0A8J1UH92_OWEFU</name>
<reference evidence="1" key="1">
    <citation type="submission" date="2022-03" db="EMBL/GenBank/DDBJ databases">
        <authorList>
            <person name="Martin C."/>
        </authorList>
    </citation>
    <scope>NUCLEOTIDE SEQUENCE</scope>
</reference>
<sequence>MSNKTLLVLAVVGIFACLGAGILIGYLGMHGPKCTKLLPMEDIATLLRATCSSSNTKNVYDDHQNRFWVRSLESLCIAGACKLPDPPYYLATQIRRDNVDADPGDDVDLERAVALDSGDDVWNDVKSIATYSGTIRQVKTKMLWGRYHLFSETSISIAQRDKITPTTRMTCEMELDDDWDARLTTLVTVDAEFNRDKIDSATCAGNIKHIMRRNGDEIIDTQFTLDETRAKLYNGKLNFWLKLNYDKIRSKLSPSSPSHWESWLFSIRCYHSTSEVPIQMNVDRFGVLQFITSDINTVLYKQPPYWLLYQSLLEVFHAIKQTQGNSFTNSGDLNLISISLPLNIKAGLCHQPPIVLYREEGFTITIATLDNSMLGHIDNFGVLWFENT</sequence>
<dbReference type="AlphaFoldDB" id="A0A8J1UH92"/>
<gene>
    <name evidence="1" type="ORF">OFUS_LOCUS14282</name>
</gene>
<organism evidence="1 2">
    <name type="scientific">Owenia fusiformis</name>
    <name type="common">Polychaete worm</name>
    <dbReference type="NCBI Taxonomy" id="6347"/>
    <lineage>
        <taxon>Eukaryota</taxon>
        <taxon>Metazoa</taxon>
        <taxon>Spiralia</taxon>
        <taxon>Lophotrochozoa</taxon>
        <taxon>Annelida</taxon>
        <taxon>Polychaeta</taxon>
        <taxon>Sedentaria</taxon>
        <taxon>Canalipalpata</taxon>
        <taxon>Sabellida</taxon>
        <taxon>Oweniida</taxon>
        <taxon>Oweniidae</taxon>
        <taxon>Owenia</taxon>
    </lineage>
</organism>
<dbReference type="Proteomes" id="UP000749559">
    <property type="component" value="Unassembled WGS sequence"/>
</dbReference>
<protein>
    <submittedName>
        <fullName evidence="1">Uncharacterized protein</fullName>
    </submittedName>
</protein>